<dbReference type="Proteomes" id="UP000799755">
    <property type="component" value="Unassembled WGS sequence"/>
</dbReference>
<protein>
    <submittedName>
        <fullName evidence="1">Uncharacterized protein</fullName>
    </submittedName>
</protein>
<reference evidence="1" key="1">
    <citation type="journal article" date="2020" name="Stud. Mycol.">
        <title>101 Dothideomycetes genomes: a test case for predicting lifestyles and emergence of pathogens.</title>
        <authorList>
            <person name="Haridas S."/>
            <person name="Albert R."/>
            <person name="Binder M."/>
            <person name="Bloem J."/>
            <person name="Labutti K."/>
            <person name="Salamov A."/>
            <person name="Andreopoulos B."/>
            <person name="Baker S."/>
            <person name="Barry K."/>
            <person name="Bills G."/>
            <person name="Bluhm B."/>
            <person name="Cannon C."/>
            <person name="Castanera R."/>
            <person name="Culley D."/>
            <person name="Daum C."/>
            <person name="Ezra D."/>
            <person name="Gonzalez J."/>
            <person name="Henrissat B."/>
            <person name="Kuo A."/>
            <person name="Liang C."/>
            <person name="Lipzen A."/>
            <person name="Lutzoni F."/>
            <person name="Magnuson J."/>
            <person name="Mondo S."/>
            <person name="Nolan M."/>
            <person name="Ohm R."/>
            <person name="Pangilinan J."/>
            <person name="Park H.-J."/>
            <person name="Ramirez L."/>
            <person name="Alfaro M."/>
            <person name="Sun H."/>
            <person name="Tritt A."/>
            <person name="Yoshinaga Y."/>
            <person name="Zwiers L.-H."/>
            <person name="Turgeon B."/>
            <person name="Goodwin S."/>
            <person name="Spatafora J."/>
            <person name="Crous P."/>
            <person name="Grigoriev I."/>
        </authorList>
    </citation>
    <scope>NUCLEOTIDE SEQUENCE</scope>
    <source>
        <strain evidence="1">ATCC 200398</strain>
    </source>
</reference>
<gene>
    <name evidence="1" type="ORF">BDR25DRAFT_241692</name>
</gene>
<comment type="caution">
    <text evidence="1">The sequence shown here is derived from an EMBL/GenBank/DDBJ whole genome shotgun (WGS) entry which is preliminary data.</text>
</comment>
<evidence type="ECO:0000313" key="1">
    <source>
        <dbReference type="EMBL" id="KAF2464683.1"/>
    </source>
</evidence>
<dbReference type="EMBL" id="MU003534">
    <property type="protein sequence ID" value="KAF2464683.1"/>
    <property type="molecule type" value="Genomic_DNA"/>
</dbReference>
<name>A0ACB6QCI7_9PLEO</name>
<keyword evidence="2" id="KW-1185">Reference proteome</keyword>
<sequence>TSSIDTARNKANLAFKYLLYFKLIHKKIKQYSIELQHTYNINKKGFLIRVLLKIKLIFSRQ</sequence>
<feature type="non-terminal residue" evidence="1">
    <location>
        <position position="1"/>
    </location>
</feature>
<organism evidence="1 2">
    <name type="scientific">Lindgomyces ingoldianus</name>
    <dbReference type="NCBI Taxonomy" id="673940"/>
    <lineage>
        <taxon>Eukaryota</taxon>
        <taxon>Fungi</taxon>
        <taxon>Dikarya</taxon>
        <taxon>Ascomycota</taxon>
        <taxon>Pezizomycotina</taxon>
        <taxon>Dothideomycetes</taxon>
        <taxon>Pleosporomycetidae</taxon>
        <taxon>Pleosporales</taxon>
        <taxon>Lindgomycetaceae</taxon>
        <taxon>Lindgomyces</taxon>
    </lineage>
</organism>
<accession>A0ACB6QCI7</accession>
<proteinExistence type="predicted"/>
<evidence type="ECO:0000313" key="2">
    <source>
        <dbReference type="Proteomes" id="UP000799755"/>
    </source>
</evidence>